<sequence>MRRGGTLPSVPWLRPVREMGPEGRRRLDILLRVLAALPGGYALSALFATAVATLPMARMDAVLAGMMGSFAVHAGAIVWVFAAGSALRAWIGLALAAAPLLGLLLLQGGAS</sequence>
<feature type="transmembrane region" description="Helical" evidence="1">
    <location>
        <begin position="29"/>
        <end position="54"/>
    </location>
</feature>
<name>A0A379N1K7_9PROT</name>
<dbReference type="RefSeq" id="WP_019462192.1">
    <property type="nucleotide sequence ID" value="NZ_AP031462.1"/>
</dbReference>
<evidence type="ECO:0000313" key="2">
    <source>
        <dbReference type="EMBL" id="SUE40064.1"/>
    </source>
</evidence>
<dbReference type="AlphaFoldDB" id="A0A379N1K7"/>
<keyword evidence="1" id="KW-0472">Membrane</keyword>
<keyword evidence="1" id="KW-1133">Transmembrane helix</keyword>
<dbReference type="EMBL" id="UGVN01000001">
    <property type="protein sequence ID" value="SUE40064.1"/>
    <property type="molecule type" value="Genomic_DNA"/>
</dbReference>
<evidence type="ECO:0008006" key="4">
    <source>
        <dbReference type="Google" id="ProtNLM"/>
    </source>
</evidence>
<accession>A0A379N1K7</accession>
<gene>
    <name evidence="2" type="ORF">NCTC13291_01662</name>
</gene>
<dbReference type="Pfam" id="PF12365">
    <property type="entry name" value="DUF3649"/>
    <property type="match status" value="1"/>
</dbReference>
<organism evidence="2 3">
    <name type="scientific">Roseomonas mucosa</name>
    <dbReference type="NCBI Taxonomy" id="207340"/>
    <lineage>
        <taxon>Bacteria</taxon>
        <taxon>Pseudomonadati</taxon>
        <taxon>Pseudomonadota</taxon>
        <taxon>Alphaproteobacteria</taxon>
        <taxon>Acetobacterales</taxon>
        <taxon>Roseomonadaceae</taxon>
        <taxon>Roseomonas</taxon>
    </lineage>
</organism>
<feature type="transmembrane region" description="Helical" evidence="1">
    <location>
        <begin position="87"/>
        <end position="106"/>
    </location>
</feature>
<reference evidence="2 3" key="1">
    <citation type="submission" date="2018-06" db="EMBL/GenBank/DDBJ databases">
        <authorList>
            <consortium name="Pathogen Informatics"/>
            <person name="Doyle S."/>
        </authorList>
    </citation>
    <scope>NUCLEOTIDE SEQUENCE [LARGE SCALE GENOMIC DNA]</scope>
    <source>
        <strain evidence="2 3">NCTC13291</strain>
    </source>
</reference>
<evidence type="ECO:0000256" key="1">
    <source>
        <dbReference type="SAM" id="Phobius"/>
    </source>
</evidence>
<proteinExistence type="predicted"/>
<feature type="transmembrane region" description="Helical" evidence="1">
    <location>
        <begin position="61"/>
        <end position="81"/>
    </location>
</feature>
<keyword evidence="1" id="KW-0812">Transmembrane</keyword>
<protein>
    <recommendedName>
        <fullName evidence="4">DUF3649 domain-containing protein</fullName>
    </recommendedName>
</protein>
<evidence type="ECO:0000313" key="3">
    <source>
        <dbReference type="Proteomes" id="UP000254919"/>
    </source>
</evidence>
<dbReference type="InterPro" id="IPR022109">
    <property type="entry name" value="DUF3649"/>
</dbReference>
<dbReference type="Proteomes" id="UP000254919">
    <property type="component" value="Unassembled WGS sequence"/>
</dbReference>
<dbReference type="GeneID" id="99632712"/>